<name>A0A8J3N8Y5_9CHLR</name>
<keyword evidence="3" id="KW-1185">Reference proteome</keyword>
<accession>A0A8J3N8Y5</accession>
<evidence type="ECO:0000313" key="3">
    <source>
        <dbReference type="Proteomes" id="UP000597444"/>
    </source>
</evidence>
<dbReference type="Proteomes" id="UP000597444">
    <property type="component" value="Unassembled WGS sequence"/>
</dbReference>
<feature type="region of interest" description="Disordered" evidence="1">
    <location>
        <begin position="1"/>
        <end position="36"/>
    </location>
</feature>
<proteinExistence type="predicted"/>
<protein>
    <submittedName>
        <fullName evidence="2">Uncharacterized protein</fullName>
    </submittedName>
</protein>
<evidence type="ECO:0000313" key="2">
    <source>
        <dbReference type="EMBL" id="GHO98717.1"/>
    </source>
</evidence>
<dbReference type="AlphaFoldDB" id="A0A8J3N8Y5"/>
<sequence>MNAPKMDVAWQTGERRRHEEKHDLSHEARHPQTNGPRLRAFFSANLMERNSNARRREKEEFHLAIDRFFQ</sequence>
<feature type="compositionally biased region" description="Basic and acidic residues" evidence="1">
    <location>
        <begin position="13"/>
        <end position="30"/>
    </location>
</feature>
<evidence type="ECO:0000256" key="1">
    <source>
        <dbReference type="SAM" id="MobiDB-lite"/>
    </source>
</evidence>
<reference evidence="2" key="1">
    <citation type="submission" date="2020-10" db="EMBL/GenBank/DDBJ databases">
        <title>Taxonomic study of unclassified bacteria belonging to the class Ktedonobacteria.</title>
        <authorList>
            <person name="Yabe S."/>
            <person name="Wang C.M."/>
            <person name="Zheng Y."/>
            <person name="Sakai Y."/>
            <person name="Cavaletti L."/>
            <person name="Monciardini P."/>
            <person name="Donadio S."/>
        </authorList>
    </citation>
    <scope>NUCLEOTIDE SEQUENCE</scope>
    <source>
        <strain evidence="2">ID150040</strain>
    </source>
</reference>
<gene>
    <name evidence="2" type="ORF">KSF_087650</name>
</gene>
<dbReference type="EMBL" id="BNJK01000002">
    <property type="protein sequence ID" value="GHO98717.1"/>
    <property type="molecule type" value="Genomic_DNA"/>
</dbReference>
<comment type="caution">
    <text evidence="2">The sequence shown here is derived from an EMBL/GenBank/DDBJ whole genome shotgun (WGS) entry which is preliminary data.</text>
</comment>
<organism evidence="2 3">
    <name type="scientific">Reticulibacter mediterranei</name>
    <dbReference type="NCBI Taxonomy" id="2778369"/>
    <lineage>
        <taxon>Bacteria</taxon>
        <taxon>Bacillati</taxon>
        <taxon>Chloroflexota</taxon>
        <taxon>Ktedonobacteria</taxon>
        <taxon>Ktedonobacterales</taxon>
        <taxon>Reticulibacteraceae</taxon>
        <taxon>Reticulibacter</taxon>
    </lineage>
</organism>